<comment type="similarity">
    <text evidence="2">Belongs to the FlgN family.</text>
</comment>
<name>A0A066RT21_9GAMM</name>
<protein>
    <recommendedName>
        <fullName evidence="6">LfgN</fullName>
    </recommendedName>
</protein>
<evidence type="ECO:0000256" key="3">
    <source>
        <dbReference type="ARBA" id="ARBA00022795"/>
    </source>
</evidence>
<evidence type="ECO:0000313" key="5">
    <source>
        <dbReference type="Proteomes" id="UP000027192"/>
    </source>
</evidence>
<dbReference type="Proteomes" id="UP000027192">
    <property type="component" value="Unassembled WGS sequence"/>
</dbReference>
<keyword evidence="5" id="KW-1185">Reference proteome</keyword>
<dbReference type="InterPro" id="IPR036679">
    <property type="entry name" value="FlgN-like_sf"/>
</dbReference>
<organism evidence="4 5">
    <name type="scientific">Photobacterium galatheae</name>
    <dbReference type="NCBI Taxonomy" id="1654360"/>
    <lineage>
        <taxon>Bacteria</taxon>
        <taxon>Pseudomonadati</taxon>
        <taxon>Pseudomonadota</taxon>
        <taxon>Gammaproteobacteria</taxon>
        <taxon>Vibrionales</taxon>
        <taxon>Vibrionaceae</taxon>
        <taxon>Photobacterium</taxon>
    </lineage>
</organism>
<accession>A0A066RT21</accession>
<dbReference type="Pfam" id="PF05130">
    <property type="entry name" value="FlgN"/>
    <property type="match status" value="1"/>
</dbReference>
<comment type="caution">
    <text evidence="4">The sequence shown here is derived from an EMBL/GenBank/DDBJ whole genome shotgun (WGS) entry which is preliminary data.</text>
</comment>
<dbReference type="EMBL" id="JMIB01000010">
    <property type="protein sequence ID" value="KDM92226.1"/>
    <property type="molecule type" value="Genomic_DNA"/>
</dbReference>
<dbReference type="Gene3D" id="1.20.58.300">
    <property type="entry name" value="FlgN-like"/>
    <property type="match status" value="1"/>
</dbReference>
<evidence type="ECO:0000313" key="4">
    <source>
        <dbReference type="EMBL" id="KDM92226.1"/>
    </source>
</evidence>
<dbReference type="SUPFAM" id="SSF140566">
    <property type="entry name" value="FlgN-like"/>
    <property type="match status" value="1"/>
</dbReference>
<dbReference type="InterPro" id="IPR007809">
    <property type="entry name" value="FlgN-like"/>
</dbReference>
<gene>
    <name evidence="4" type="ORF">EA58_06965</name>
</gene>
<dbReference type="RefSeq" id="WP_036750613.1">
    <property type="nucleotide sequence ID" value="NZ_JAGSGC010000012.1"/>
</dbReference>
<keyword evidence="3" id="KW-1005">Bacterial flagellum biogenesis</keyword>
<comment type="function">
    <text evidence="1">Required for the efficient initiation of filament assembly.</text>
</comment>
<evidence type="ECO:0008006" key="6">
    <source>
        <dbReference type="Google" id="ProtNLM"/>
    </source>
</evidence>
<reference evidence="4 5" key="1">
    <citation type="submission" date="2014-04" db="EMBL/GenBank/DDBJ databases">
        <title>Draft genome sequence of Photobacterium halotolerans S2753: a solonamide, ngercheumicin and holomycin producer.</title>
        <authorList>
            <person name="Machado H.R."/>
            <person name="Gram L."/>
        </authorList>
    </citation>
    <scope>NUCLEOTIDE SEQUENCE [LARGE SCALE GENOMIC DNA]</scope>
    <source>
        <strain evidence="4 5">S2753</strain>
    </source>
</reference>
<evidence type="ECO:0000256" key="2">
    <source>
        <dbReference type="ARBA" id="ARBA00007703"/>
    </source>
</evidence>
<dbReference type="STRING" id="1654360.EA58_06965"/>
<evidence type="ECO:0000256" key="1">
    <source>
        <dbReference type="ARBA" id="ARBA00002397"/>
    </source>
</evidence>
<proteinExistence type="inferred from homology"/>
<dbReference type="OrthoDB" id="5816767at2"/>
<sequence length="143" mass="16168">MSKQQVVKSLIQGIRRDLHAYQQLGQLMLRQQASYLQFNGEALTELVSRQEPLLSQLQLSAKQRSDMLLSLGLPGDKRGMAILLKRLPSPLNMQVRQSWQQLETQIQSCQKTNQVNGNLSASYGEVLRQLKGEPDYGTALMQN</sequence>
<dbReference type="AlphaFoldDB" id="A0A066RT21"/>
<dbReference type="GO" id="GO:0044780">
    <property type="term" value="P:bacterial-type flagellum assembly"/>
    <property type="evidence" value="ECO:0007669"/>
    <property type="project" value="InterPro"/>
</dbReference>